<dbReference type="Pfam" id="PF00069">
    <property type="entry name" value="Pkinase"/>
    <property type="match status" value="1"/>
</dbReference>
<evidence type="ECO:0000256" key="1">
    <source>
        <dbReference type="SAM" id="MobiDB-lite"/>
    </source>
</evidence>
<dbReference type="InterPro" id="IPR000719">
    <property type="entry name" value="Prot_kinase_dom"/>
</dbReference>
<proteinExistence type="predicted"/>
<dbReference type="PRINTS" id="PR01217">
    <property type="entry name" value="PRICHEXTENSN"/>
</dbReference>
<feature type="compositionally biased region" description="Low complexity" evidence="1">
    <location>
        <begin position="301"/>
        <end position="317"/>
    </location>
</feature>
<dbReference type="PANTHER" id="PTHR44167:SF18">
    <property type="entry name" value="PROTEIN KINASE DOMAIN-CONTAINING PROTEIN"/>
    <property type="match status" value="1"/>
</dbReference>
<keyword evidence="4" id="KW-1185">Reference proteome</keyword>
<sequence>RPPDHAHTSPHGRAHLRGRAHTFLQRPAGPVEAPPDGHRRALAPRARPACRTTAATGPGQREPRSGGRGAALGLAMEDSTQMAMWLQRTWASFVILGLCCQIAQGADIRIKTLDGECNCWTRRDSGIVTLEKCGTGPESIFNETDSNGLQSSNGECLTQGSGSNRNRIGGAPCPAGGTTWTIVNDNQYFMELPGSARGFCPQNNAQQSRVTLIGCFQPGSGNLNRWEILDASEDPCPTGTSPPSRPPNPPPSPSPNPSPPNPSPSPSSPTPSPPSPPRSPSPPLPSPSPGVTPLVSPPSTSPSSSSDGSTASATAGVSTGGSSGTDDDDTIAAIAAGSVAGALVLAGVSVLAVYVFLRKMGKADRSYKKAVDSDSHLNAIVMDKGSAPQPLGDSPAATAASPAAHGVSVQPLTDSSVQRYKHAEAAAPLLSSSIASSADSFQSAAAGGGGGPIAGLTKDMLDNFAQSKDRAGADPHKLMESTSEEEGARLVAVLNKKLAKLHEGSEFAGRYVIEEERFSGSSAVVFLAKGKFNKQQVAIKFFADPDGYEKEIEVRKRMSSQYIARLEDAIPSKASGGLPDALVFQRGDYTLGDWLKKSRPKPLLVKLALSQILEGLQEMHKHYIIHRDLKPSNIMFFSEDYSWKLTDLDNWARAGEPANVAYTLMYAPPESVTADIQGKNDVVLETSADMFSFGIIGYEVSTGMRFFGPTASPAEVRQKLLGFSQMPDLNAVKERQLRRLIANTLQRDPQARWSASTALGNAYFRSADDTLQQAEKFDKVAQQLARIEQMVAIAADEIRSANLMVNIVLEALSPAEQAGLGARTHFEFHPGNECPLMTDEGLPDHPIFMMALEQSYKMNISVTHEKSLPLRIQSVDCVHVTPVDGPPLQLQPYVTNSAVDEVCAVALWNPAQHGAPSLLNITPSGGPLDRRLVPVDVGLVFTLQGQGSQSVLRGKLFIKMHRAGEKFLSRKMFRRAGKMWDEAPQWVKDGAKGAMFCYNVATTVLGA</sequence>
<protein>
    <recommendedName>
        <fullName evidence="2">Protein kinase domain-containing protein</fullName>
    </recommendedName>
</protein>
<feature type="domain" description="Protein kinase" evidence="2">
    <location>
        <begin position="511"/>
        <end position="764"/>
    </location>
</feature>
<dbReference type="GO" id="GO:0004674">
    <property type="term" value="F:protein serine/threonine kinase activity"/>
    <property type="evidence" value="ECO:0007669"/>
    <property type="project" value="TreeGrafter"/>
</dbReference>
<organism evidence="3 4">
    <name type="scientific">Ostreobium quekettii</name>
    <dbReference type="NCBI Taxonomy" id="121088"/>
    <lineage>
        <taxon>Eukaryota</taxon>
        <taxon>Viridiplantae</taxon>
        <taxon>Chlorophyta</taxon>
        <taxon>core chlorophytes</taxon>
        <taxon>Ulvophyceae</taxon>
        <taxon>TCBD clade</taxon>
        <taxon>Bryopsidales</taxon>
        <taxon>Ostreobineae</taxon>
        <taxon>Ostreobiaceae</taxon>
        <taxon>Ostreobium</taxon>
    </lineage>
</organism>
<dbReference type="GO" id="GO:0005634">
    <property type="term" value="C:nucleus"/>
    <property type="evidence" value="ECO:0007669"/>
    <property type="project" value="TreeGrafter"/>
</dbReference>
<dbReference type="SUPFAM" id="SSF56112">
    <property type="entry name" value="Protein kinase-like (PK-like)"/>
    <property type="match status" value="1"/>
</dbReference>
<accession>A0A8S1J6W5</accession>
<comment type="caution">
    <text evidence="3">The sequence shown here is derived from an EMBL/GenBank/DDBJ whole genome shotgun (WGS) entry which is preliminary data.</text>
</comment>
<feature type="non-terminal residue" evidence="3">
    <location>
        <position position="1007"/>
    </location>
</feature>
<dbReference type="InterPro" id="IPR011009">
    <property type="entry name" value="Kinase-like_dom_sf"/>
</dbReference>
<dbReference type="AlphaFoldDB" id="A0A8S1J6W5"/>
<dbReference type="SMART" id="SM00220">
    <property type="entry name" value="S_TKc"/>
    <property type="match status" value="1"/>
</dbReference>
<evidence type="ECO:0000259" key="2">
    <source>
        <dbReference type="PROSITE" id="PS50011"/>
    </source>
</evidence>
<feature type="compositionally biased region" description="Low complexity" evidence="1">
    <location>
        <begin position="43"/>
        <end position="59"/>
    </location>
</feature>
<dbReference type="PROSITE" id="PS00108">
    <property type="entry name" value="PROTEIN_KINASE_ST"/>
    <property type="match status" value="1"/>
</dbReference>
<dbReference type="InterPro" id="IPR008271">
    <property type="entry name" value="Ser/Thr_kinase_AS"/>
</dbReference>
<dbReference type="GO" id="GO:0044773">
    <property type="term" value="P:mitotic DNA damage checkpoint signaling"/>
    <property type="evidence" value="ECO:0007669"/>
    <property type="project" value="TreeGrafter"/>
</dbReference>
<reference evidence="3" key="1">
    <citation type="submission" date="2020-12" db="EMBL/GenBank/DDBJ databases">
        <authorList>
            <person name="Iha C."/>
        </authorList>
    </citation>
    <scope>NUCLEOTIDE SEQUENCE</scope>
</reference>
<dbReference type="OrthoDB" id="514919at2759"/>
<feature type="compositionally biased region" description="Pro residues" evidence="1">
    <location>
        <begin position="243"/>
        <end position="300"/>
    </location>
</feature>
<evidence type="ECO:0000313" key="4">
    <source>
        <dbReference type="Proteomes" id="UP000708148"/>
    </source>
</evidence>
<dbReference type="Proteomes" id="UP000708148">
    <property type="component" value="Unassembled WGS sequence"/>
</dbReference>
<feature type="compositionally biased region" description="Low complexity" evidence="1">
    <location>
        <begin position="394"/>
        <end position="404"/>
    </location>
</feature>
<dbReference type="GO" id="GO:0005524">
    <property type="term" value="F:ATP binding"/>
    <property type="evidence" value="ECO:0007669"/>
    <property type="project" value="InterPro"/>
</dbReference>
<feature type="region of interest" description="Disordered" evidence="1">
    <location>
        <begin position="231"/>
        <end position="325"/>
    </location>
</feature>
<feature type="region of interest" description="Disordered" evidence="1">
    <location>
        <begin position="26"/>
        <end position="70"/>
    </location>
</feature>
<feature type="region of interest" description="Disordered" evidence="1">
    <location>
        <begin position="383"/>
        <end position="407"/>
    </location>
</feature>
<dbReference type="EMBL" id="CAJHUC010001590">
    <property type="protein sequence ID" value="CAD7701638.1"/>
    <property type="molecule type" value="Genomic_DNA"/>
</dbReference>
<dbReference type="PROSITE" id="PS50011">
    <property type="entry name" value="PROTEIN_KINASE_DOM"/>
    <property type="match status" value="1"/>
</dbReference>
<name>A0A8S1J6W5_9CHLO</name>
<dbReference type="GO" id="GO:0005737">
    <property type="term" value="C:cytoplasm"/>
    <property type="evidence" value="ECO:0007669"/>
    <property type="project" value="TreeGrafter"/>
</dbReference>
<gene>
    <name evidence="3" type="ORF">OSTQU699_LOCUS6995</name>
</gene>
<evidence type="ECO:0000313" key="3">
    <source>
        <dbReference type="EMBL" id="CAD7701638.1"/>
    </source>
</evidence>
<dbReference type="PANTHER" id="PTHR44167">
    <property type="entry name" value="OVARIAN-SPECIFIC SERINE/THREONINE-PROTEIN KINASE LOK-RELATED"/>
    <property type="match status" value="1"/>
</dbReference>
<dbReference type="Gene3D" id="1.10.510.10">
    <property type="entry name" value="Transferase(Phosphotransferase) domain 1"/>
    <property type="match status" value="1"/>
</dbReference>